<dbReference type="Proteomes" id="UP000198670">
    <property type="component" value="Unassembled WGS sequence"/>
</dbReference>
<gene>
    <name evidence="1" type="ORF">SAMN05444682_104211</name>
</gene>
<dbReference type="AlphaFoldDB" id="A0A1I3ITL2"/>
<dbReference type="EMBL" id="FOQO01000004">
    <property type="protein sequence ID" value="SFI51274.1"/>
    <property type="molecule type" value="Genomic_DNA"/>
</dbReference>
<evidence type="ECO:0000313" key="1">
    <source>
        <dbReference type="EMBL" id="SFI51274.1"/>
    </source>
</evidence>
<evidence type="ECO:0000313" key="2">
    <source>
        <dbReference type="Proteomes" id="UP000198670"/>
    </source>
</evidence>
<organism evidence="1 2">
    <name type="scientific">Parapedobacter indicus</name>
    <dbReference type="NCBI Taxonomy" id="1477437"/>
    <lineage>
        <taxon>Bacteria</taxon>
        <taxon>Pseudomonadati</taxon>
        <taxon>Bacteroidota</taxon>
        <taxon>Sphingobacteriia</taxon>
        <taxon>Sphingobacteriales</taxon>
        <taxon>Sphingobacteriaceae</taxon>
        <taxon>Parapedobacter</taxon>
    </lineage>
</organism>
<name>A0A1I3ITL2_9SPHI</name>
<reference evidence="1 2" key="1">
    <citation type="submission" date="2016-10" db="EMBL/GenBank/DDBJ databases">
        <authorList>
            <person name="de Groot N.N."/>
        </authorList>
    </citation>
    <scope>NUCLEOTIDE SEQUENCE [LARGE SCALE GENOMIC DNA]</scope>
    <source>
        <strain evidence="1 2">RK1</strain>
    </source>
</reference>
<keyword evidence="2" id="KW-1185">Reference proteome</keyword>
<accession>A0A1I3ITL2</accession>
<sequence length="98" mass="11314">MVRTLRETGNVKSNNSDLAIRNATIAAKKWIFYRSLLSIKLERYVELFVKSGSHTLLGKGWHTRIRPQGLVFEQGDCFQRRYKISFKGTKNNLIAILT</sequence>
<proteinExistence type="predicted"/>
<protein>
    <submittedName>
        <fullName evidence="1">Uncharacterized protein</fullName>
    </submittedName>
</protein>